<feature type="region of interest" description="Disordered" evidence="1">
    <location>
        <begin position="21"/>
        <end position="54"/>
    </location>
</feature>
<accession>A0A0C9LVG8</accession>
<dbReference type="EMBL" id="DF836423">
    <property type="protein sequence ID" value="GAN06750.1"/>
    <property type="molecule type" value="Genomic_DNA"/>
</dbReference>
<evidence type="ECO:0000313" key="3">
    <source>
        <dbReference type="Proteomes" id="UP000053815"/>
    </source>
</evidence>
<dbReference type="PANTHER" id="PTHR28142:SF1">
    <property type="entry name" value="MITOCHONDRIAL INNER MEMBRANE I-AAA PROTEASE SUPERCOMPLEX SUBUNIT MGR3-RELATED"/>
    <property type="match status" value="1"/>
</dbReference>
<dbReference type="SUPFAM" id="SSF48452">
    <property type="entry name" value="TPR-like"/>
    <property type="match status" value="2"/>
</dbReference>
<keyword evidence="3" id="KW-1185">Reference proteome</keyword>
<evidence type="ECO:0000313" key="2">
    <source>
        <dbReference type="EMBL" id="GAN06750.1"/>
    </source>
</evidence>
<protein>
    <submittedName>
        <fullName evidence="2">Uncharacterized protein</fullName>
    </submittedName>
</protein>
<dbReference type="OrthoDB" id="10050400at2759"/>
<dbReference type="InterPro" id="IPR011990">
    <property type="entry name" value="TPR-like_helical_dom_sf"/>
</dbReference>
<dbReference type="SMART" id="SM00028">
    <property type="entry name" value="TPR"/>
    <property type="match status" value="4"/>
</dbReference>
<sequence>MSASRLSTLLGKSVLRPAPINASRRMASTLGPPRGSLLQRANMPPPHPKDPSFTTSPYNEAMGNIKSQAKMVAKVTGYTVISVTTAVAFVWQLSHWYIEYMMSPTPPELGYQARNLLHGAYIRETLAPNFEVASFYVREALRIALEEKQLEESSNTVIQLRLRLAHDEAHAGNLLDAITEYTRSWKLLIGKGDNTKEAVEAAKHIGDLYLRISDYEHSEEFLAWALHNAQDDSALKSKITLTLASLYALQRNYQLALSLLSETLKTVPETDACLRAIVQNQLSEIMFGLGKVDEAMGWAQAAINASASNLKNQDCLECGGVASNNLGKMLELKGEFDQALEYYNQAVTYSLSVHDSESRDRYILNQERVQEMLKNKAE</sequence>
<proteinExistence type="predicted"/>
<gene>
    <name evidence="2" type="ORF">MAM1_0134d06240</name>
</gene>
<dbReference type="PANTHER" id="PTHR28142">
    <property type="entry name" value="MITOCHONDRIAL INNER MEMBRANE I-AAA PROTEASE SUPERCOMPLEX SUBUNIT MGR3-RELATED"/>
    <property type="match status" value="1"/>
</dbReference>
<dbReference type="Proteomes" id="UP000053815">
    <property type="component" value="Unassembled WGS sequence"/>
</dbReference>
<reference evidence="2" key="1">
    <citation type="submission" date="2014-09" db="EMBL/GenBank/DDBJ databases">
        <title>Draft genome sequence of an oleaginous Mucoromycotina fungus Mucor ambiguus NBRC6742.</title>
        <authorList>
            <person name="Takeda I."/>
            <person name="Yamane N."/>
            <person name="Morita T."/>
            <person name="Tamano K."/>
            <person name="Machida M."/>
            <person name="Baker S."/>
            <person name="Koike H."/>
        </authorList>
    </citation>
    <scope>NUCLEOTIDE SEQUENCE</scope>
    <source>
        <strain evidence="2">NBRC 6742</strain>
    </source>
</reference>
<name>A0A0C9LVG8_9FUNG</name>
<dbReference type="InterPro" id="IPR040201">
    <property type="entry name" value="Mrg3-like"/>
</dbReference>
<organism evidence="2">
    <name type="scientific">Mucor ambiguus</name>
    <dbReference type="NCBI Taxonomy" id="91626"/>
    <lineage>
        <taxon>Eukaryota</taxon>
        <taxon>Fungi</taxon>
        <taxon>Fungi incertae sedis</taxon>
        <taxon>Mucoromycota</taxon>
        <taxon>Mucoromycotina</taxon>
        <taxon>Mucoromycetes</taxon>
        <taxon>Mucorales</taxon>
        <taxon>Mucorineae</taxon>
        <taxon>Mucoraceae</taxon>
        <taxon>Mucor</taxon>
    </lineage>
</organism>
<dbReference type="Gene3D" id="1.25.40.10">
    <property type="entry name" value="Tetratricopeptide repeat domain"/>
    <property type="match status" value="2"/>
</dbReference>
<dbReference type="AlphaFoldDB" id="A0A0C9LVG8"/>
<dbReference type="InterPro" id="IPR019734">
    <property type="entry name" value="TPR_rpt"/>
</dbReference>
<evidence type="ECO:0000256" key="1">
    <source>
        <dbReference type="SAM" id="MobiDB-lite"/>
    </source>
</evidence>